<dbReference type="GeneID" id="107225799"/>
<dbReference type="InParanoid" id="A0A6J0C3M3"/>
<feature type="compositionally biased region" description="Polar residues" evidence="1">
    <location>
        <begin position="26"/>
        <end position="45"/>
    </location>
</feature>
<protein>
    <submittedName>
        <fullName evidence="3 4">Uncharacterized protein LOC107225799</fullName>
    </submittedName>
</protein>
<reference evidence="3" key="1">
    <citation type="submission" date="2025-04" db="UniProtKB">
        <authorList>
            <consortium name="RefSeq"/>
        </authorList>
    </citation>
    <scope>IDENTIFICATION</scope>
    <source>
        <tissue evidence="4">Thorax and Abdomen</tissue>
        <tissue evidence="3">Whole body</tissue>
    </source>
</reference>
<evidence type="ECO:0000313" key="3">
    <source>
        <dbReference type="RefSeq" id="XP_015521871.1"/>
    </source>
</evidence>
<feature type="compositionally biased region" description="Basic and acidic residues" evidence="1">
    <location>
        <begin position="48"/>
        <end position="68"/>
    </location>
</feature>
<feature type="compositionally biased region" description="Basic and acidic residues" evidence="1">
    <location>
        <begin position="124"/>
        <end position="135"/>
    </location>
</feature>
<evidence type="ECO:0000256" key="1">
    <source>
        <dbReference type="SAM" id="MobiDB-lite"/>
    </source>
</evidence>
<dbReference type="KEGG" id="nlo:107225799"/>
<gene>
    <name evidence="3 4" type="primary">LOC107225799</name>
</gene>
<organism evidence="2 3">
    <name type="scientific">Neodiprion lecontei</name>
    <name type="common">Redheaded pine sawfly</name>
    <dbReference type="NCBI Taxonomy" id="441921"/>
    <lineage>
        <taxon>Eukaryota</taxon>
        <taxon>Metazoa</taxon>
        <taxon>Ecdysozoa</taxon>
        <taxon>Arthropoda</taxon>
        <taxon>Hexapoda</taxon>
        <taxon>Insecta</taxon>
        <taxon>Pterygota</taxon>
        <taxon>Neoptera</taxon>
        <taxon>Endopterygota</taxon>
        <taxon>Hymenoptera</taxon>
        <taxon>Tenthredinoidea</taxon>
        <taxon>Diprionidae</taxon>
        <taxon>Diprioninae</taxon>
        <taxon>Neodiprion</taxon>
    </lineage>
</organism>
<feature type="region of interest" description="Disordered" evidence="1">
    <location>
        <begin position="1"/>
        <end position="85"/>
    </location>
</feature>
<dbReference type="RefSeq" id="XP_046598150.1">
    <property type="nucleotide sequence ID" value="XM_046742194.1"/>
</dbReference>
<dbReference type="AlphaFoldDB" id="A0A6J0C3M3"/>
<sequence length="180" mass="20068">MMEDSGIESDPKALNQLEDERLFPGSDSSSSSNHVPTPQRSTTKQLQKKLEARIEQAKRIQRNSEYKKLPNSGIGNSGSGSSTGLISIQRLPIPHKGKEHHPLVEYWESDSESEDEMTLYPLSRSKDSNKHKQDLTDTFSIEELSEGSEDSLHLGPAQSSHPHARTYTPVGCFTCHCHIL</sequence>
<accession>A0A6J0C3M3</accession>
<evidence type="ECO:0000313" key="4">
    <source>
        <dbReference type="RefSeq" id="XP_046598150.1"/>
    </source>
</evidence>
<name>A0A6J0C3M3_NEOLC</name>
<dbReference type="RefSeq" id="XP_015521871.1">
    <property type="nucleotide sequence ID" value="XM_015666385.1"/>
</dbReference>
<evidence type="ECO:0000313" key="2">
    <source>
        <dbReference type="Proteomes" id="UP000829291"/>
    </source>
</evidence>
<dbReference type="Proteomes" id="UP000829291">
    <property type="component" value="Chromosome 1"/>
</dbReference>
<proteinExistence type="predicted"/>
<feature type="compositionally biased region" description="Acidic residues" evidence="1">
    <location>
        <begin position="107"/>
        <end position="117"/>
    </location>
</feature>
<keyword evidence="2" id="KW-1185">Reference proteome</keyword>
<feature type="region of interest" description="Disordered" evidence="1">
    <location>
        <begin position="106"/>
        <end position="163"/>
    </location>
</feature>
<dbReference type="OrthoDB" id="6119141at2759"/>